<dbReference type="CDD" id="cd01127">
    <property type="entry name" value="TrwB_TraG_TraD_VirD4"/>
    <property type="match status" value="1"/>
</dbReference>
<feature type="region of interest" description="Disordered" evidence="7">
    <location>
        <begin position="538"/>
        <end position="568"/>
    </location>
</feature>
<keyword evidence="5 8" id="KW-1133">Transmembrane helix</keyword>
<proteinExistence type="inferred from homology"/>
<organism evidence="9 10">
    <name type="scientific">Paracraurococcus lichenis</name>
    <dbReference type="NCBI Taxonomy" id="3064888"/>
    <lineage>
        <taxon>Bacteria</taxon>
        <taxon>Pseudomonadati</taxon>
        <taxon>Pseudomonadota</taxon>
        <taxon>Alphaproteobacteria</taxon>
        <taxon>Acetobacterales</taxon>
        <taxon>Roseomonadaceae</taxon>
        <taxon>Paracraurococcus</taxon>
    </lineage>
</organism>
<comment type="similarity">
    <text evidence="2">Belongs to the VirD4/TraG family.</text>
</comment>
<dbReference type="InterPro" id="IPR027417">
    <property type="entry name" value="P-loop_NTPase"/>
</dbReference>
<dbReference type="SUPFAM" id="SSF52540">
    <property type="entry name" value="P-loop containing nucleoside triphosphate hydrolases"/>
    <property type="match status" value="1"/>
</dbReference>
<evidence type="ECO:0000256" key="5">
    <source>
        <dbReference type="ARBA" id="ARBA00022989"/>
    </source>
</evidence>
<dbReference type="PANTHER" id="PTHR37937">
    <property type="entry name" value="CONJUGATIVE TRANSFER: DNA TRANSPORT"/>
    <property type="match status" value="1"/>
</dbReference>
<dbReference type="EMBL" id="JAUTWS010000050">
    <property type="protein sequence ID" value="MDO9712554.1"/>
    <property type="molecule type" value="Genomic_DNA"/>
</dbReference>
<reference evidence="9 10" key="1">
    <citation type="submission" date="2023-08" db="EMBL/GenBank/DDBJ databases">
        <title>The draft genome sequence of Paracraurococcus sp. LOR1-02.</title>
        <authorList>
            <person name="Kingkaew E."/>
            <person name="Tanasupawat S."/>
        </authorList>
    </citation>
    <scope>NUCLEOTIDE SEQUENCE [LARGE SCALE GENOMIC DNA]</scope>
    <source>
        <strain evidence="9 10">LOR1-02</strain>
    </source>
</reference>
<keyword evidence="4 8" id="KW-0812">Transmembrane</keyword>
<dbReference type="InterPro" id="IPR051539">
    <property type="entry name" value="T4SS-coupling_protein"/>
</dbReference>
<evidence type="ECO:0000256" key="3">
    <source>
        <dbReference type="ARBA" id="ARBA00022475"/>
    </source>
</evidence>
<evidence type="ECO:0000256" key="1">
    <source>
        <dbReference type="ARBA" id="ARBA00004651"/>
    </source>
</evidence>
<evidence type="ECO:0000313" key="9">
    <source>
        <dbReference type="EMBL" id="MDO9712554.1"/>
    </source>
</evidence>
<dbReference type="Proteomes" id="UP001243009">
    <property type="component" value="Unassembled WGS sequence"/>
</dbReference>
<keyword evidence="6 8" id="KW-0472">Membrane</keyword>
<dbReference type="PANTHER" id="PTHR37937:SF1">
    <property type="entry name" value="CONJUGATIVE TRANSFER: DNA TRANSPORT"/>
    <property type="match status" value="1"/>
</dbReference>
<keyword evidence="3" id="KW-1003">Cell membrane</keyword>
<evidence type="ECO:0000256" key="4">
    <source>
        <dbReference type="ARBA" id="ARBA00022692"/>
    </source>
</evidence>
<feature type="transmembrane region" description="Helical" evidence="8">
    <location>
        <begin position="74"/>
        <end position="95"/>
    </location>
</feature>
<accession>A0ABT9E8P3</accession>
<dbReference type="Gene3D" id="3.40.50.300">
    <property type="entry name" value="P-loop containing nucleotide triphosphate hydrolases"/>
    <property type="match status" value="1"/>
</dbReference>
<name>A0ABT9E8P3_9PROT</name>
<evidence type="ECO:0000256" key="7">
    <source>
        <dbReference type="SAM" id="MobiDB-lite"/>
    </source>
</evidence>
<gene>
    <name evidence="9" type="ORF">Q7A36_29720</name>
</gene>
<comment type="caution">
    <text evidence="9">The sequence shown here is derived from an EMBL/GenBank/DDBJ whole genome shotgun (WGS) entry which is preliminary data.</text>
</comment>
<sequence length="626" mass="68626">MGSAATLRWASLGARGLLWCAILAAGWLLVASLLFLVLDDLLFDGSVPALARPVFWWHASMAAAAGRLTLEETAWLGLSGLLPALAMAGVVQLWIRQQGGLRGAMQAAFGVYLVTRSASHTYGAADWMPMAEVRKLFPSEPEPTIGGVVLGEAVRMDQTAVARLRFDPDVRTGQHTWGPGGKAPLMFDYCREGNTHGVVMVAAGLFKSTSFSLTLDYWKTGAFIFDPAGELAGMTADWRRRLGHTVHVLDPMGEYGTNVVMWITRAIAAGHPLAEVFLTATVERCYGRTPPSPGQGNDNAAYFREQGRNLFTALLAHVLWHPGLTAEEKTLRLAKRLLTLPEQDLRDVLLAIYETSHSRLARDLAAPLFDLTKVTFDGIRSNANQGTAWLNVESFANMVSTHSFDLADLCAGRATVYCQISMDALEAMPEIGRAIGSAALNSVIQAEGRVTGRVWFFIDEAVLWGPMGALRTARDQGRKYKITLCLCYQSEGQVEEVWGAAGKRAWFGNVSWLMYGAQRDLSTSEHLSKQLGTFGAKEFSESHNSGTSGRALEWGTRSRGTSHSSRDTARALMMPHELMQDMRTDERILLYLAAPPIRCRASIAFCRPEVRDRIGATAYQPRAERP</sequence>
<evidence type="ECO:0000256" key="6">
    <source>
        <dbReference type="ARBA" id="ARBA00023136"/>
    </source>
</evidence>
<evidence type="ECO:0000313" key="10">
    <source>
        <dbReference type="Proteomes" id="UP001243009"/>
    </source>
</evidence>
<protein>
    <submittedName>
        <fullName evidence="9">Type IV secretory system conjugative DNA transfer family protein</fullName>
    </submittedName>
</protein>
<dbReference type="InterPro" id="IPR003688">
    <property type="entry name" value="TraG/VirD4"/>
</dbReference>
<evidence type="ECO:0000256" key="2">
    <source>
        <dbReference type="ARBA" id="ARBA00008806"/>
    </source>
</evidence>
<comment type="subcellular location">
    <subcellularLocation>
        <location evidence="1">Cell membrane</location>
        <topology evidence="1">Multi-pass membrane protein</topology>
    </subcellularLocation>
</comment>
<feature type="transmembrane region" description="Helical" evidence="8">
    <location>
        <begin position="16"/>
        <end position="38"/>
    </location>
</feature>
<evidence type="ECO:0000256" key="8">
    <source>
        <dbReference type="SAM" id="Phobius"/>
    </source>
</evidence>
<dbReference type="RefSeq" id="WP_305107410.1">
    <property type="nucleotide sequence ID" value="NZ_JAUTWS010000050.1"/>
</dbReference>
<keyword evidence="10" id="KW-1185">Reference proteome</keyword>
<dbReference type="Pfam" id="PF02534">
    <property type="entry name" value="T4SS-DNA_transf"/>
    <property type="match status" value="1"/>
</dbReference>